<evidence type="ECO:0000313" key="4">
    <source>
        <dbReference type="EMBL" id="SMY17413.1"/>
    </source>
</evidence>
<evidence type="ECO:0000313" key="5">
    <source>
        <dbReference type="Proteomes" id="UP000196485"/>
    </source>
</evidence>
<dbReference type="InterPro" id="IPR006315">
    <property type="entry name" value="OM_autotransptr_brl_dom"/>
</dbReference>
<dbReference type="SUPFAM" id="SSF56925">
    <property type="entry name" value="OMPA-like"/>
    <property type="match status" value="1"/>
</dbReference>
<keyword evidence="5" id="KW-1185">Reference proteome</keyword>
<dbReference type="GO" id="GO:0019867">
    <property type="term" value="C:outer membrane"/>
    <property type="evidence" value="ECO:0007669"/>
    <property type="project" value="InterPro"/>
</dbReference>
<dbReference type="RefSeq" id="WP_087821295.1">
    <property type="nucleotide sequence ID" value="NZ_FYAH01000005.1"/>
</dbReference>
<evidence type="ECO:0000256" key="1">
    <source>
        <dbReference type="ARBA" id="ARBA00022729"/>
    </source>
</evidence>
<evidence type="ECO:0000259" key="3">
    <source>
        <dbReference type="Pfam" id="PF13505"/>
    </source>
</evidence>
<dbReference type="Gene3D" id="2.40.160.20">
    <property type="match status" value="1"/>
</dbReference>
<feature type="chain" id="PRO_5012306114" evidence="2">
    <location>
        <begin position="20"/>
        <end position="189"/>
    </location>
</feature>
<dbReference type="InterPro" id="IPR027385">
    <property type="entry name" value="Beta-barrel_OMP"/>
</dbReference>
<reference evidence="5" key="1">
    <citation type="submission" date="2017-06" db="EMBL/GenBank/DDBJ databases">
        <authorList>
            <person name="Rodrigo-Torres L."/>
            <person name="Arahal R. D."/>
            <person name="Lucena T."/>
        </authorList>
    </citation>
    <scope>NUCLEOTIDE SEQUENCE [LARGE SCALE GENOMIC DNA]</scope>
    <source>
        <strain evidence="5">type strain: CECT 9192</strain>
    </source>
</reference>
<dbReference type="InterPro" id="IPR011250">
    <property type="entry name" value="OMP/PagP_B-barrel"/>
</dbReference>
<organism evidence="4 5">
    <name type="scientific">Photobacterium aquimaris</name>
    <dbReference type="NCBI Taxonomy" id="512643"/>
    <lineage>
        <taxon>Bacteria</taxon>
        <taxon>Pseudomonadati</taxon>
        <taxon>Pseudomonadota</taxon>
        <taxon>Gammaproteobacteria</taxon>
        <taxon>Vibrionales</taxon>
        <taxon>Vibrionaceae</taxon>
        <taxon>Photobacterium</taxon>
    </lineage>
</organism>
<dbReference type="Pfam" id="PF13505">
    <property type="entry name" value="OMP_b-brl"/>
    <property type="match status" value="1"/>
</dbReference>
<name>A0A1Y6KZ02_9GAMM</name>
<accession>A0A1Y6KZ02</accession>
<sequence length="189" mass="20232">MKKVLLPLALILASGSAIADQQGAYIGGNIGNASTNLSAHGHESSYNLDDDVLAYGVYGGYNFTENLGLEATIGQTGEQKHVKKGYATLTPRIMFPLNDRFSVYGKAGVAYVAADGNYNGHENIHHDDIDVDGFGWTAGAGVNFAVAEHLNVRAGVDYLTAKLENSHNDKNLNIDSDTTIYSVGVDYKF</sequence>
<gene>
    <name evidence="4" type="ORF">PAQU9191_02719</name>
</gene>
<dbReference type="Proteomes" id="UP000196485">
    <property type="component" value="Unassembled WGS sequence"/>
</dbReference>
<dbReference type="AlphaFoldDB" id="A0A1Y6KZ02"/>
<feature type="signal peptide" evidence="2">
    <location>
        <begin position="1"/>
        <end position="19"/>
    </location>
</feature>
<feature type="domain" description="Outer membrane protein beta-barrel" evidence="3">
    <location>
        <begin position="8"/>
        <end position="189"/>
    </location>
</feature>
<evidence type="ECO:0000256" key="2">
    <source>
        <dbReference type="SAM" id="SignalP"/>
    </source>
</evidence>
<protein>
    <submittedName>
        <fullName evidence="4">Outer membrane protein A</fullName>
    </submittedName>
</protein>
<dbReference type="EMBL" id="FYAH01000005">
    <property type="protein sequence ID" value="SMY17413.1"/>
    <property type="molecule type" value="Genomic_DNA"/>
</dbReference>
<proteinExistence type="predicted"/>
<dbReference type="NCBIfam" id="TIGR01414">
    <property type="entry name" value="autotrans_barl"/>
    <property type="match status" value="1"/>
</dbReference>
<keyword evidence="1 2" id="KW-0732">Signal</keyword>